<dbReference type="AlphaFoldDB" id="A0A9P7FCP9"/>
<dbReference type="RefSeq" id="XP_041295099.1">
    <property type="nucleotide sequence ID" value="XM_041433512.1"/>
</dbReference>
<evidence type="ECO:0000313" key="2">
    <source>
        <dbReference type="Proteomes" id="UP000823399"/>
    </source>
</evidence>
<name>A0A9P7FCP9_9AGAM</name>
<accession>A0A9P7FCP9</accession>
<gene>
    <name evidence="1" type="ORF">F5147DRAFT_651147</name>
</gene>
<reference evidence="1" key="1">
    <citation type="journal article" date="2020" name="New Phytol.">
        <title>Comparative genomics reveals dynamic genome evolution in host specialist ectomycorrhizal fungi.</title>
        <authorList>
            <person name="Lofgren L.A."/>
            <person name="Nguyen N.H."/>
            <person name="Vilgalys R."/>
            <person name="Ruytinx J."/>
            <person name="Liao H.L."/>
            <person name="Branco S."/>
            <person name="Kuo A."/>
            <person name="LaButti K."/>
            <person name="Lipzen A."/>
            <person name="Andreopoulos W."/>
            <person name="Pangilinan J."/>
            <person name="Riley R."/>
            <person name="Hundley H."/>
            <person name="Na H."/>
            <person name="Barry K."/>
            <person name="Grigoriev I.V."/>
            <person name="Stajich J.E."/>
            <person name="Kennedy P.G."/>
        </authorList>
    </citation>
    <scope>NUCLEOTIDE SEQUENCE</scope>
    <source>
        <strain evidence="1">FC423</strain>
    </source>
</reference>
<comment type="caution">
    <text evidence="1">The sequence shown here is derived from an EMBL/GenBank/DDBJ whole genome shotgun (WGS) entry which is preliminary data.</text>
</comment>
<dbReference type="EMBL" id="JABBWM010000016">
    <property type="protein sequence ID" value="KAG2112042.1"/>
    <property type="molecule type" value="Genomic_DNA"/>
</dbReference>
<evidence type="ECO:0000313" key="1">
    <source>
        <dbReference type="EMBL" id="KAG2112042.1"/>
    </source>
</evidence>
<organism evidence="1 2">
    <name type="scientific">Suillus discolor</name>
    <dbReference type="NCBI Taxonomy" id="1912936"/>
    <lineage>
        <taxon>Eukaryota</taxon>
        <taxon>Fungi</taxon>
        <taxon>Dikarya</taxon>
        <taxon>Basidiomycota</taxon>
        <taxon>Agaricomycotina</taxon>
        <taxon>Agaricomycetes</taxon>
        <taxon>Agaricomycetidae</taxon>
        <taxon>Boletales</taxon>
        <taxon>Suillineae</taxon>
        <taxon>Suillaceae</taxon>
        <taxon>Suillus</taxon>
    </lineage>
</organism>
<sequence>MQEDFLKAALQDMFDAITMQDCLDGGISILMHCAGSEASETLSLEHFIVDLYITSWEYCETPEHIGEDSSALVQAFNPASQVNLSGPLVATGTQIQYSVLPTKQFEHNFEVSNKSLLAAIQIGQALSKASPRKNKSDIWQHHNADTFLLNSTEPSTMTILEPLGTKNTIKFTGTVASF</sequence>
<dbReference type="Proteomes" id="UP000823399">
    <property type="component" value="Unassembled WGS sequence"/>
</dbReference>
<protein>
    <submittedName>
        <fullName evidence="1">Uncharacterized protein</fullName>
    </submittedName>
</protein>
<dbReference type="OrthoDB" id="2687078at2759"/>
<dbReference type="GeneID" id="64695771"/>
<keyword evidence="2" id="KW-1185">Reference proteome</keyword>
<proteinExistence type="predicted"/>